<dbReference type="InterPro" id="IPR011047">
    <property type="entry name" value="Quinoprotein_ADH-like_sf"/>
</dbReference>
<keyword evidence="2" id="KW-1185">Reference proteome</keyword>
<sequence length="510" mass="55073">MTFSFSVDRILGDRPFAEIGCPTLAVADGRLNLVALAGTHEFSDHPTVGVYDTATLSCRVLIRPRCAVQAMAFHPTLRLLAIGTGSYDGGYFFGGELLLLNLETGASVPAFEHHGGRQVLGLEWLDEQRLRVLMAPPDDWQDEEAHTHGHTAVVSRPDWTMVPPGSITPHDLAGPRVPAPRPDGRAAAYRLVTELGPDWDPRLTVRAAEELSDGRILATLGGVQLECWLPSGERLWAVPDEEGGSEIAVARDESSAWVSLVRPERHHRRPQSVVRLSLADGAQVDQLTPSVYVSLSSAADGTAALAPSGYRIAGVPVADRHPIRIRHAGRTWFLSYVKEEGTRRSNPGVAWMATAEPGPGPGPGRPAEPEEADVRRLFPCSWVPGERHFGGPGVEAADGSLIHAGRVFRQRRRPGDSFVVRRAAPDGTPQWVFRTDCSATALDADATTAFIAYDDGEIVALGLDTGTVLWRHRLTLGNMSLIPTALTVTQAGRLLIGTRDGRILLCSTTT</sequence>
<protein>
    <submittedName>
        <fullName evidence="1">Uncharacterized protein</fullName>
    </submittedName>
</protein>
<name>A0ABZ1QG90_9ACTN</name>
<dbReference type="Proteomes" id="UP001432312">
    <property type="component" value="Chromosome"/>
</dbReference>
<evidence type="ECO:0000313" key="1">
    <source>
        <dbReference type="EMBL" id="WUN81686.1"/>
    </source>
</evidence>
<dbReference type="RefSeq" id="WP_328740133.1">
    <property type="nucleotide sequence ID" value="NZ_CP108036.1"/>
</dbReference>
<dbReference type="Gene3D" id="2.130.10.10">
    <property type="entry name" value="YVTN repeat-like/Quinoprotein amine dehydrogenase"/>
    <property type="match status" value="1"/>
</dbReference>
<proteinExistence type="predicted"/>
<dbReference type="InterPro" id="IPR015943">
    <property type="entry name" value="WD40/YVTN_repeat-like_dom_sf"/>
</dbReference>
<dbReference type="GeneID" id="95499603"/>
<organism evidence="1 2">
    <name type="scientific">Streptomyces erythrochromogenes</name>
    <dbReference type="NCBI Taxonomy" id="285574"/>
    <lineage>
        <taxon>Bacteria</taxon>
        <taxon>Bacillati</taxon>
        <taxon>Actinomycetota</taxon>
        <taxon>Actinomycetes</taxon>
        <taxon>Kitasatosporales</taxon>
        <taxon>Streptomycetaceae</taxon>
        <taxon>Streptomyces</taxon>
    </lineage>
</organism>
<accession>A0ABZ1QG90</accession>
<evidence type="ECO:0000313" key="2">
    <source>
        <dbReference type="Proteomes" id="UP001432312"/>
    </source>
</evidence>
<reference evidence="1" key="1">
    <citation type="submission" date="2022-10" db="EMBL/GenBank/DDBJ databases">
        <title>The complete genomes of actinobacterial strains from the NBC collection.</title>
        <authorList>
            <person name="Joergensen T.S."/>
            <person name="Alvarez Arevalo M."/>
            <person name="Sterndorff E.B."/>
            <person name="Faurdal D."/>
            <person name="Vuksanovic O."/>
            <person name="Mourched A.-S."/>
            <person name="Charusanti P."/>
            <person name="Shaw S."/>
            <person name="Blin K."/>
            <person name="Weber T."/>
        </authorList>
    </citation>
    <scope>NUCLEOTIDE SEQUENCE</scope>
    <source>
        <strain evidence="1">NBC_00303</strain>
    </source>
</reference>
<dbReference type="SUPFAM" id="SSF50998">
    <property type="entry name" value="Quinoprotein alcohol dehydrogenase-like"/>
    <property type="match status" value="1"/>
</dbReference>
<dbReference type="EMBL" id="CP108036">
    <property type="protein sequence ID" value="WUN81686.1"/>
    <property type="molecule type" value="Genomic_DNA"/>
</dbReference>
<gene>
    <name evidence="1" type="ORF">OHA91_26185</name>
</gene>